<feature type="domain" description="TRSP" evidence="2">
    <location>
        <begin position="331"/>
        <end position="459"/>
    </location>
</feature>
<feature type="domain" description="PELOTA RNA-binding" evidence="3">
    <location>
        <begin position="784"/>
        <end position="863"/>
    </location>
</feature>
<dbReference type="Pfam" id="PF11202">
    <property type="entry name" value="StiP"/>
    <property type="match status" value="1"/>
</dbReference>
<proteinExistence type="predicted"/>
<dbReference type="EMBL" id="JACXZA010000005">
    <property type="protein sequence ID" value="MBD3921236.1"/>
    <property type="molecule type" value="Genomic_DNA"/>
</dbReference>
<evidence type="ECO:0000313" key="5">
    <source>
        <dbReference type="EMBL" id="MBD3921236.1"/>
    </source>
</evidence>
<organism evidence="5 6">
    <name type="scientific">Paenibacillus terricola</name>
    <dbReference type="NCBI Taxonomy" id="2763503"/>
    <lineage>
        <taxon>Bacteria</taxon>
        <taxon>Bacillati</taxon>
        <taxon>Bacillota</taxon>
        <taxon>Bacilli</taxon>
        <taxon>Bacillales</taxon>
        <taxon>Paenibacillaceae</taxon>
        <taxon>Paenibacillus</taxon>
    </lineage>
</organism>
<protein>
    <submittedName>
        <fullName evidence="5">Phosphoribosyltransferase domain-containing protein</fullName>
    </submittedName>
</protein>
<gene>
    <name evidence="5" type="ORF">H8B09_20885</name>
</gene>
<dbReference type="Pfam" id="PF15609">
    <property type="entry name" value="PRTase_2"/>
    <property type="match status" value="1"/>
</dbReference>
<dbReference type="InterPro" id="IPR029057">
    <property type="entry name" value="PRTase-like"/>
</dbReference>
<evidence type="ECO:0000313" key="6">
    <source>
        <dbReference type="Proteomes" id="UP000609346"/>
    </source>
</evidence>
<dbReference type="InterPro" id="IPR000836">
    <property type="entry name" value="PRTase_dom"/>
</dbReference>
<dbReference type="InterPro" id="IPR022537">
    <property type="entry name" value="TRSP_dom"/>
</dbReference>
<feature type="domain" description="Cysteine protease StiP N-terminal" evidence="1">
    <location>
        <begin position="508"/>
        <end position="757"/>
    </location>
</feature>
<comment type="caution">
    <text evidence="5">The sequence shown here is derived from an EMBL/GenBank/DDBJ whole genome shotgun (WGS) entry which is preliminary data.</text>
</comment>
<keyword evidence="6" id="KW-1185">Reference proteome</keyword>
<dbReference type="InterPro" id="IPR041688">
    <property type="entry name" value="PRTase_2"/>
</dbReference>
<dbReference type="CDD" id="cd06223">
    <property type="entry name" value="PRTases_typeI"/>
    <property type="match status" value="1"/>
</dbReference>
<sequence length="870" mass="96246">MMSNATQPYSESKATHVYNIAGSLQVTVSEKDNPFGLPISSLFHMAARNNPKRSFLFVSKLLGKHIPIDPHISLLAGYALAVLLCRHLQPERSSEWEPLLQQTMKGLTDPTEAPSVYRKVIAERLRPPMPLKLLGFAETATALGHAMFDAFESNATYLHTTRELLADRDSVLQFDEEHSHAVAHRCYAERSDYWDNGEIVVFVDDEMTTGKTTLNLIRDMHAKFPRKRYVVASLLDWRSETAEEAFASLANEFDISIETITLYRGTIEVNGVAFPNGAPQGLLNSGEDTDEALPIACPECRVHMLQSVFEPVGAVSLDQAGRSNHAPYMRQTGRFGIATEERKRADDAIQNAASQLEALRTGSGGNTLVIGTGEFMYVPMQIAAAMQGSVYYQSSTRSPIHPLDRADYAVKDGVTFPSPDDEGVRHYLYNLGAHAYEDVFVIVERATPMERLAPMLEALKHINCKVIHAVCCTSASEPVNPLDDQHAARDPRVAKVFERTMKPPVPLGSYAPSDVTFLLKDLRGAQLEMPTEDREEAIQSGVHYSEMLPKEYEPSEQYLQLYRKTLDDSAPLVAEGIAAVAELIVRKRGLSCVLVSLARAGTPVGVLIKRYIEQRYGVSLPHYSISIIRGKGIDENALIYILQKHGLEASIQFVDGWTGKGAIRRTLIEACRQFEDKYGVRLSDDLAVLADPGRCSETFGTREDYLIPSACLNATVSGLMSRTVLKPGLIGPDDYHGSKFYEHWRSIDESNRFVERIAAHFEVIAQTAAGCADKNKQESPEATWQGLADIQAVQQAFGIEDINLIKPGVGETCRVLLRRVPWKILVDRVDNPHLAPILLLAEERGVPVEPFPGLAFSCCGIIKPLKGESA</sequence>
<name>A0ABR8MZ81_9BACL</name>
<keyword evidence="5" id="KW-0328">Glycosyltransferase</keyword>
<dbReference type="InterPro" id="IPR011215">
    <property type="entry name" value="StiP_N"/>
</dbReference>
<dbReference type="SUPFAM" id="SSF53271">
    <property type="entry name" value="PRTase-like"/>
    <property type="match status" value="1"/>
</dbReference>
<dbReference type="Proteomes" id="UP000609346">
    <property type="component" value="Unassembled WGS sequence"/>
</dbReference>
<dbReference type="Pfam" id="PF12500">
    <property type="entry name" value="TRSP"/>
    <property type="match status" value="1"/>
</dbReference>
<evidence type="ECO:0000259" key="2">
    <source>
        <dbReference type="Pfam" id="PF12500"/>
    </source>
</evidence>
<evidence type="ECO:0000259" key="4">
    <source>
        <dbReference type="Pfam" id="PF15609"/>
    </source>
</evidence>
<evidence type="ECO:0000259" key="1">
    <source>
        <dbReference type="Pfam" id="PF11202"/>
    </source>
</evidence>
<dbReference type="Pfam" id="PF15608">
    <property type="entry name" value="PELOTA_1"/>
    <property type="match status" value="1"/>
</dbReference>
<feature type="domain" description="Orotate phosphoribosyltransferase-like" evidence="4">
    <location>
        <begin position="42"/>
        <end position="265"/>
    </location>
</feature>
<reference evidence="5 6" key="1">
    <citation type="submission" date="2020-09" db="EMBL/GenBank/DDBJ databases">
        <title>Paenibacillus sp. strain PR3 16S rRNA gene Genome sequencing and assembly.</title>
        <authorList>
            <person name="Kim J."/>
        </authorList>
    </citation>
    <scope>NUCLEOTIDE SEQUENCE [LARGE SCALE GENOMIC DNA]</scope>
    <source>
        <strain evidence="5 6">PR3</strain>
    </source>
</reference>
<dbReference type="InterPro" id="IPR028157">
    <property type="entry name" value="PELOTA_dom"/>
</dbReference>
<dbReference type="GO" id="GO:0016757">
    <property type="term" value="F:glycosyltransferase activity"/>
    <property type="evidence" value="ECO:0007669"/>
    <property type="project" value="UniProtKB-KW"/>
</dbReference>
<accession>A0ABR8MZ81</accession>
<evidence type="ECO:0000259" key="3">
    <source>
        <dbReference type="Pfam" id="PF15608"/>
    </source>
</evidence>
<keyword evidence="5" id="KW-0808">Transferase</keyword>